<evidence type="ECO:0000256" key="5">
    <source>
        <dbReference type="ARBA" id="ARBA00023146"/>
    </source>
</evidence>
<evidence type="ECO:0000256" key="4">
    <source>
        <dbReference type="ARBA" id="ARBA00022840"/>
    </source>
</evidence>
<proteinExistence type="inferred from homology"/>
<name>A0A2M6WKL1_9BACT</name>
<dbReference type="GO" id="GO:0005524">
    <property type="term" value="F:ATP binding"/>
    <property type="evidence" value="ECO:0007669"/>
    <property type="project" value="UniProtKB-UniRule"/>
</dbReference>
<dbReference type="InterPro" id="IPR004364">
    <property type="entry name" value="Aa-tRNA-synt_II"/>
</dbReference>
<keyword evidence="3 7" id="KW-0547">Nucleotide-binding</keyword>
<keyword evidence="5 7" id="KW-0030">Aminoacyl-tRNA synthetase</keyword>
<dbReference type="GO" id="GO:0000049">
    <property type="term" value="F:tRNA binding"/>
    <property type="evidence" value="ECO:0007669"/>
    <property type="project" value="TreeGrafter"/>
</dbReference>
<sequence>MALEDIISERKKKADLLKKEGINPYPAVSKRTAPISQVIIDWKKYTGKRVNITGRVFAIRGQGGVLFLDIKDEHEKLQAVLRKNTTKNFDLVENTLDIGDFVQVTGKPMLTKRGEKSIDTRELTLLTKSLRPIPKERFAVKDEETRLRQRYLDILLNPEVKETFYMKSRFWSTIRNHLTQEGFLEVETPVLENITGGAEARPFITHHNALDIPMYLRISLELPLKRLLVAGYEKVFEIGRIFRNEGIDADHLQDYTQLEFYWAYADYTQLMKFTEKLYKKTIKETLGTLKHTYQGNTIDWSKKWKTVDYCNEFEKVNKLDPRTATVTQLRALAKSLKVDFDNTQGKGRLIDLIFKKTIRTKLIQPCFLINPPIEIEPLAKKYRDNPLQVERFQIVAGGSELGKGFSELNDPVDQRERFEAQNSLREHGDDEAQMMDQDFLIALEHGMPPAAGFGLSERLFAVLLDKPIRETVFFPNLRPK</sequence>
<dbReference type="GO" id="GO:0005829">
    <property type="term" value="C:cytosol"/>
    <property type="evidence" value="ECO:0007669"/>
    <property type="project" value="TreeGrafter"/>
</dbReference>
<dbReference type="Pfam" id="PF01336">
    <property type="entry name" value="tRNA_anti-codon"/>
    <property type="match status" value="1"/>
</dbReference>
<dbReference type="PROSITE" id="PS50862">
    <property type="entry name" value="AA_TRNA_LIGASE_II"/>
    <property type="match status" value="1"/>
</dbReference>
<comment type="caution">
    <text evidence="7">Lacks conserved residue(s) required for the propagation of feature annotation.</text>
</comment>
<dbReference type="InterPro" id="IPR012340">
    <property type="entry name" value="NA-bd_OB-fold"/>
</dbReference>
<comment type="caution">
    <text evidence="10">The sequence shown here is derived from an EMBL/GenBank/DDBJ whole genome shotgun (WGS) entry which is preliminary data.</text>
</comment>
<dbReference type="InterPro" id="IPR045864">
    <property type="entry name" value="aa-tRNA-synth_II/BPL/LPL"/>
</dbReference>
<dbReference type="Gene3D" id="3.30.930.10">
    <property type="entry name" value="Bira Bifunctional Protein, Domain 2"/>
    <property type="match status" value="1"/>
</dbReference>
<dbReference type="PANTHER" id="PTHR42918:SF15">
    <property type="entry name" value="LYSINE--TRNA LIGASE, CHLOROPLASTIC_MITOCHONDRIAL"/>
    <property type="match status" value="1"/>
</dbReference>
<keyword evidence="7" id="KW-0648">Protein biosynthesis</keyword>
<comment type="cofactor">
    <cofactor evidence="7 8">
        <name>Mg(2+)</name>
        <dbReference type="ChEBI" id="CHEBI:18420"/>
    </cofactor>
    <text evidence="7 8">Binds 3 Mg(2+) ions per subunit.</text>
</comment>
<dbReference type="Gene3D" id="2.40.50.140">
    <property type="entry name" value="Nucleic acid-binding proteins"/>
    <property type="match status" value="1"/>
</dbReference>
<comment type="similarity">
    <text evidence="7">Belongs to the class-II aminoacyl-tRNA synthetase family.</text>
</comment>
<dbReference type="InterPro" id="IPR006195">
    <property type="entry name" value="aa-tRNA-synth_II"/>
</dbReference>
<dbReference type="NCBIfam" id="TIGR00499">
    <property type="entry name" value="lysS_bact"/>
    <property type="match status" value="1"/>
</dbReference>
<feature type="domain" description="Aminoacyl-transfer RNA synthetases class-II family profile" evidence="9">
    <location>
        <begin position="164"/>
        <end position="479"/>
    </location>
</feature>
<dbReference type="GO" id="GO:0004824">
    <property type="term" value="F:lysine-tRNA ligase activity"/>
    <property type="evidence" value="ECO:0007669"/>
    <property type="project" value="UniProtKB-UniRule"/>
</dbReference>
<comment type="catalytic activity">
    <reaction evidence="6 7 8">
        <text>tRNA(Lys) + L-lysine + ATP = L-lysyl-tRNA(Lys) + AMP + diphosphate</text>
        <dbReference type="Rhea" id="RHEA:20792"/>
        <dbReference type="Rhea" id="RHEA-COMP:9696"/>
        <dbReference type="Rhea" id="RHEA-COMP:9697"/>
        <dbReference type="ChEBI" id="CHEBI:30616"/>
        <dbReference type="ChEBI" id="CHEBI:32551"/>
        <dbReference type="ChEBI" id="CHEBI:33019"/>
        <dbReference type="ChEBI" id="CHEBI:78442"/>
        <dbReference type="ChEBI" id="CHEBI:78529"/>
        <dbReference type="ChEBI" id="CHEBI:456215"/>
        <dbReference type="EC" id="6.1.1.6"/>
    </reaction>
</comment>
<evidence type="ECO:0000256" key="2">
    <source>
        <dbReference type="ARBA" id="ARBA00022723"/>
    </source>
</evidence>
<evidence type="ECO:0000256" key="8">
    <source>
        <dbReference type="RuleBase" id="RU000336"/>
    </source>
</evidence>
<dbReference type="Pfam" id="PF00152">
    <property type="entry name" value="tRNA-synt_2"/>
    <property type="match status" value="1"/>
</dbReference>
<dbReference type="PRINTS" id="PR00982">
    <property type="entry name" value="TRNASYNTHLYS"/>
</dbReference>
<dbReference type="AlphaFoldDB" id="A0A2M6WKL1"/>
<evidence type="ECO:0000256" key="6">
    <source>
        <dbReference type="ARBA" id="ARBA00048573"/>
    </source>
</evidence>
<evidence type="ECO:0000256" key="1">
    <source>
        <dbReference type="ARBA" id="ARBA00022598"/>
    </source>
</evidence>
<dbReference type="InterPro" id="IPR002313">
    <property type="entry name" value="Lys-tRNA-ligase_II"/>
</dbReference>
<dbReference type="GO" id="GO:0006430">
    <property type="term" value="P:lysyl-tRNA aminoacylation"/>
    <property type="evidence" value="ECO:0007669"/>
    <property type="project" value="UniProtKB-UniRule"/>
</dbReference>
<keyword evidence="2 7" id="KW-0479">Metal-binding</keyword>
<dbReference type="SUPFAM" id="SSF55681">
    <property type="entry name" value="Class II aaRS and biotin synthetases"/>
    <property type="match status" value="1"/>
</dbReference>
<feature type="binding site" evidence="7">
    <location>
        <position position="400"/>
    </location>
    <ligand>
        <name>Mg(2+)</name>
        <dbReference type="ChEBI" id="CHEBI:18420"/>
        <label>1</label>
    </ligand>
</feature>
<keyword evidence="7 8" id="KW-0460">Magnesium</keyword>
<dbReference type="InterPro" id="IPR044136">
    <property type="entry name" value="Lys-tRNA-ligase_II_N"/>
</dbReference>
<dbReference type="InterPro" id="IPR018149">
    <property type="entry name" value="Lys-tRNA-synth_II_C"/>
</dbReference>
<dbReference type="InterPro" id="IPR004365">
    <property type="entry name" value="NA-bd_OB_tRNA"/>
</dbReference>
<evidence type="ECO:0000256" key="7">
    <source>
        <dbReference type="HAMAP-Rule" id="MF_00252"/>
    </source>
</evidence>
<organism evidence="10 11">
    <name type="scientific">Candidatus Harrisonbacteria bacterium CG10_big_fil_rev_8_21_14_0_10_38_8</name>
    <dbReference type="NCBI Taxonomy" id="1974582"/>
    <lineage>
        <taxon>Bacteria</taxon>
        <taxon>Candidatus Harrisoniibacteriota</taxon>
    </lineage>
</organism>
<keyword evidence="1 7" id="KW-0436">Ligase</keyword>
<evidence type="ECO:0000256" key="3">
    <source>
        <dbReference type="ARBA" id="ARBA00022741"/>
    </source>
</evidence>
<feature type="binding site" evidence="7">
    <location>
        <position position="400"/>
    </location>
    <ligand>
        <name>Mg(2+)</name>
        <dbReference type="ChEBI" id="CHEBI:18420"/>
        <label>2</label>
    </ligand>
</feature>
<protein>
    <recommendedName>
        <fullName evidence="7">Lysine--tRNA ligase</fullName>
        <ecNumber evidence="7">6.1.1.6</ecNumber>
    </recommendedName>
    <alternativeName>
        <fullName evidence="7">Lysyl-tRNA synthetase</fullName>
        <shortName evidence="7">LysRS</shortName>
    </alternativeName>
</protein>
<comment type="subunit">
    <text evidence="7">Homodimer.</text>
</comment>
<evidence type="ECO:0000259" key="9">
    <source>
        <dbReference type="PROSITE" id="PS50862"/>
    </source>
</evidence>
<dbReference type="CDD" id="cd04322">
    <property type="entry name" value="LysRS_N"/>
    <property type="match status" value="1"/>
</dbReference>
<gene>
    <name evidence="7 10" type="primary">lysS</name>
    <name evidence="10" type="ORF">COU06_00490</name>
</gene>
<dbReference type="EMBL" id="PFAY01000003">
    <property type="protein sequence ID" value="PIT93341.1"/>
    <property type="molecule type" value="Genomic_DNA"/>
</dbReference>
<dbReference type="EC" id="6.1.1.6" evidence="7"/>
<dbReference type="NCBIfam" id="NF001756">
    <property type="entry name" value="PRK00484.1"/>
    <property type="match status" value="1"/>
</dbReference>
<evidence type="ECO:0000313" key="10">
    <source>
        <dbReference type="EMBL" id="PIT93341.1"/>
    </source>
</evidence>
<keyword evidence="7" id="KW-0963">Cytoplasm</keyword>
<comment type="subcellular location">
    <subcellularLocation>
        <location evidence="7">Cytoplasm</location>
    </subcellularLocation>
</comment>
<dbReference type="Proteomes" id="UP000229112">
    <property type="component" value="Unassembled WGS sequence"/>
</dbReference>
<accession>A0A2M6WKL1</accession>
<dbReference type="SUPFAM" id="SSF50249">
    <property type="entry name" value="Nucleic acid-binding proteins"/>
    <property type="match status" value="1"/>
</dbReference>
<dbReference type="PANTHER" id="PTHR42918">
    <property type="entry name" value="LYSYL-TRNA SYNTHETASE"/>
    <property type="match status" value="1"/>
</dbReference>
<keyword evidence="4 7" id="KW-0067">ATP-binding</keyword>
<dbReference type="HAMAP" id="MF_00252">
    <property type="entry name" value="Lys_tRNA_synth_class2"/>
    <property type="match status" value="1"/>
</dbReference>
<evidence type="ECO:0000313" key="11">
    <source>
        <dbReference type="Proteomes" id="UP000229112"/>
    </source>
</evidence>
<reference evidence="11" key="1">
    <citation type="submission" date="2017-09" db="EMBL/GenBank/DDBJ databases">
        <title>Depth-based differentiation of microbial function through sediment-hosted aquifers and enrichment of novel symbionts in the deep terrestrial subsurface.</title>
        <authorList>
            <person name="Probst A.J."/>
            <person name="Ladd B."/>
            <person name="Jarett J.K."/>
            <person name="Geller-Mcgrath D.E."/>
            <person name="Sieber C.M.K."/>
            <person name="Emerson J.B."/>
            <person name="Anantharaman K."/>
            <person name="Thomas B.C."/>
            <person name="Malmstrom R."/>
            <person name="Stieglmeier M."/>
            <person name="Klingl A."/>
            <person name="Woyke T."/>
            <person name="Ryan C.M."/>
            <person name="Banfield J.F."/>
        </authorList>
    </citation>
    <scope>NUCLEOTIDE SEQUENCE [LARGE SCALE GENOMIC DNA]</scope>
</reference>
<dbReference type="GO" id="GO:0000287">
    <property type="term" value="F:magnesium ion binding"/>
    <property type="evidence" value="ECO:0007669"/>
    <property type="project" value="UniProtKB-UniRule"/>
</dbReference>